<keyword evidence="2" id="KW-1185">Reference proteome</keyword>
<evidence type="ECO:0000313" key="2">
    <source>
        <dbReference type="Proteomes" id="UP000076837"/>
    </source>
</evidence>
<gene>
    <name evidence="1" type="ORF">ST47_g487</name>
</gene>
<organism evidence="1 2">
    <name type="scientific">Didymella rabiei</name>
    <name type="common">Chickpea ascochyta blight fungus</name>
    <name type="synonym">Mycosphaerella rabiei</name>
    <dbReference type="NCBI Taxonomy" id="5454"/>
    <lineage>
        <taxon>Eukaryota</taxon>
        <taxon>Fungi</taxon>
        <taxon>Dikarya</taxon>
        <taxon>Ascomycota</taxon>
        <taxon>Pezizomycotina</taxon>
        <taxon>Dothideomycetes</taxon>
        <taxon>Pleosporomycetidae</taxon>
        <taxon>Pleosporales</taxon>
        <taxon>Pleosporineae</taxon>
        <taxon>Didymellaceae</taxon>
        <taxon>Ascochyta</taxon>
    </lineage>
</organism>
<comment type="caution">
    <text evidence="1">The sequence shown here is derived from an EMBL/GenBank/DDBJ whole genome shotgun (WGS) entry which is preliminary data.</text>
</comment>
<dbReference type="Proteomes" id="UP000076837">
    <property type="component" value="Unassembled WGS sequence"/>
</dbReference>
<dbReference type="EMBL" id="JYNV01000020">
    <property type="protein sequence ID" value="KZM28361.1"/>
    <property type="molecule type" value="Genomic_DNA"/>
</dbReference>
<proteinExistence type="predicted"/>
<dbReference type="AlphaFoldDB" id="A0A163M399"/>
<name>A0A163M399_DIDRA</name>
<protein>
    <submittedName>
        <fullName evidence="1">Uncharacterized protein</fullName>
    </submittedName>
</protein>
<reference evidence="1 2" key="1">
    <citation type="journal article" date="2016" name="Sci. Rep.">
        <title>Draft genome sequencing and secretome analysis of fungal phytopathogen Ascochyta rabiei provides insight into the necrotrophic effector repertoire.</title>
        <authorList>
            <person name="Verma S."/>
            <person name="Gazara R.K."/>
            <person name="Nizam S."/>
            <person name="Parween S."/>
            <person name="Chattopadhyay D."/>
            <person name="Verma P.K."/>
        </authorList>
    </citation>
    <scope>NUCLEOTIDE SEQUENCE [LARGE SCALE GENOMIC DNA]</scope>
    <source>
        <strain evidence="1 2">ArDII</strain>
    </source>
</reference>
<sequence>MSLDDLSVFNASVSENSNHQELDAALAALKSLYKAPNKLSTDLHDDTTMPPMEHASIRPARKQQLLEPGANIDWEIFKYHSGFQNNGQSLFSGSTALPSTIVTSDPNQALVPDATLSTMPTQGLGAMNVRPEAEDHLQKLEEDVLRLRMENIIKDREIRVLRSEVERSRVA</sequence>
<evidence type="ECO:0000313" key="1">
    <source>
        <dbReference type="EMBL" id="KZM28361.1"/>
    </source>
</evidence>
<accession>A0A163M399</accession>